<feature type="signal peptide" evidence="1">
    <location>
        <begin position="1"/>
        <end position="17"/>
    </location>
</feature>
<evidence type="ECO:0000313" key="3">
    <source>
        <dbReference type="EMBL" id="KAG7142997.1"/>
    </source>
</evidence>
<evidence type="ECO:0000256" key="1">
    <source>
        <dbReference type="SAM" id="SignalP"/>
    </source>
</evidence>
<dbReference type="InterPro" id="IPR018535">
    <property type="entry name" value="DUF1996"/>
</dbReference>
<name>A0A8I3A1U6_VERLO</name>
<protein>
    <recommendedName>
        <fullName evidence="2">DUF1996 domain-containing protein</fullName>
    </recommendedName>
</protein>
<dbReference type="OrthoDB" id="74764at2759"/>
<proteinExistence type="predicted"/>
<organism evidence="3 4">
    <name type="scientific">Verticillium longisporum</name>
    <name type="common">Verticillium dahliae var. longisporum</name>
    <dbReference type="NCBI Taxonomy" id="100787"/>
    <lineage>
        <taxon>Eukaryota</taxon>
        <taxon>Fungi</taxon>
        <taxon>Dikarya</taxon>
        <taxon>Ascomycota</taxon>
        <taxon>Pezizomycotina</taxon>
        <taxon>Sordariomycetes</taxon>
        <taxon>Hypocreomycetidae</taxon>
        <taxon>Glomerellales</taxon>
        <taxon>Plectosphaerellaceae</taxon>
        <taxon>Verticillium</taxon>
    </lineage>
</organism>
<dbReference type="PANTHER" id="PTHR43662:SF12">
    <property type="entry name" value="DUF1996 DOMAIN-CONTAINING PROTEIN-RELATED"/>
    <property type="match status" value="1"/>
</dbReference>
<accession>A0A8I3A1U6</accession>
<dbReference type="PANTHER" id="PTHR43662">
    <property type="match status" value="1"/>
</dbReference>
<keyword evidence="1" id="KW-0732">Signal</keyword>
<dbReference type="Proteomes" id="UP000689129">
    <property type="component" value="Unassembled WGS sequence"/>
</dbReference>
<feature type="domain" description="DUF1996" evidence="2">
    <location>
        <begin position="33"/>
        <end position="251"/>
    </location>
</feature>
<sequence>MSASILFTAALLGVALAYTVISAPGPFMLKNIDPIVFPGQYDKSHLHSFFGSDAVTVNTKTSAEPQKGCTNLENPNDLSVYWIPTPLFTKDGGKTYEPIPVARFSAYYNLGEAPAEVAIAQNLKMVAGDAQAKTKAQVPADSKAEWFCEGGGGSALDANGFPSATCGTHLQQLLYFPSCVNEATLETAYKSRTYGTPNWCPKGMKSMPQLRFSIRYNLRKVLPNGWSGAAAPFKLSCGPAWCSHGDFINGWTEDSARAMVPTTSSKRDFFGVNGSRGAYKAGAQCKATDADPTRGTSDYAKSVAVMGKRSVDSAGWQSRSRLVRSDFASDWPHADCSETFFF</sequence>
<dbReference type="Pfam" id="PF09362">
    <property type="entry name" value="DUF1996"/>
    <property type="match status" value="1"/>
</dbReference>
<dbReference type="AlphaFoldDB" id="A0A8I3A1U6"/>
<gene>
    <name evidence="3" type="ORF">HYQ45_018785</name>
</gene>
<reference evidence="3" key="1">
    <citation type="journal article" date="2021" name="Mol. Plant Pathol.">
        <title>A 20-kb lineage-specific genomic region tames virulence in pathogenic amphidiploid Verticillium longisporum.</title>
        <authorList>
            <person name="Harting R."/>
            <person name="Starke J."/>
            <person name="Kusch H."/>
            <person name="Poggeler S."/>
            <person name="Maurus I."/>
            <person name="Schluter R."/>
            <person name="Landesfeind M."/>
            <person name="Bulla I."/>
            <person name="Nowrousian M."/>
            <person name="de Jonge R."/>
            <person name="Stahlhut G."/>
            <person name="Hoff K.J."/>
            <person name="Asshauer K.P."/>
            <person name="Thurmer A."/>
            <person name="Stanke M."/>
            <person name="Daniel R."/>
            <person name="Morgenstern B."/>
            <person name="Thomma B.P.H.J."/>
            <person name="Kronstad J.W."/>
            <person name="Braus-Stromeyer S.A."/>
            <person name="Braus G.H."/>
        </authorList>
    </citation>
    <scope>NUCLEOTIDE SEQUENCE</scope>
    <source>
        <strain evidence="3">Vl32</strain>
    </source>
</reference>
<evidence type="ECO:0000313" key="4">
    <source>
        <dbReference type="Proteomes" id="UP000689129"/>
    </source>
</evidence>
<feature type="chain" id="PRO_5034463151" description="DUF1996 domain-containing protein" evidence="1">
    <location>
        <begin position="18"/>
        <end position="342"/>
    </location>
</feature>
<evidence type="ECO:0000259" key="2">
    <source>
        <dbReference type="Pfam" id="PF09362"/>
    </source>
</evidence>
<dbReference type="EMBL" id="JAEMWZ010000011">
    <property type="protein sequence ID" value="KAG7142997.1"/>
    <property type="molecule type" value="Genomic_DNA"/>
</dbReference>
<comment type="caution">
    <text evidence="3">The sequence shown here is derived from an EMBL/GenBank/DDBJ whole genome shotgun (WGS) entry which is preliminary data.</text>
</comment>